<comment type="caution">
    <text evidence="1">The sequence shown here is derived from an EMBL/GenBank/DDBJ whole genome shotgun (WGS) entry which is preliminary data.</text>
</comment>
<sequence length="129" mass="14703">MQSLFLLFNHTLTPAQEADARASLGVDRIVTPPQDLRAVWSGVPPDLPEISPYLKAVRDWLLAEARLADYVLIQGDFGACYLMVRFAFDFGMIPVYATTRREAVEEPQPDGTIKITHHFNHRRFRKYGV</sequence>
<dbReference type="AlphaFoldDB" id="A0A401G1R8"/>
<gene>
    <name evidence="1" type="ORF">DENIS_4126</name>
</gene>
<dbReference type="NCBIfam" id="NF040559">
    <property type="entry name" value="CAS_Csx20"/>
    <property type="match status" value="1"/>
</dbReference>
<reference evidence="2" key="1">
    <citation type="submission" date="2017-11" db="EMBL/GenBank/DDBJ databases">
        <authorList>
            <person name="Watanabe M."/>
            <person name="Kojima H."/>
        </authorList>
    </citation>
    <scope>NUCLEOTIDE SEQUENCE [LARGE SCALE GENOMIC DNA]</scope>
    <source>
        <strain evidence="2">Tokyo 01</strain>
    </source>
</reference>
<accession>A0A401G1R8</accession>
<organism evidence="1 2">
    <name type="scientific">Desulfonema ishimotonii</name>
    <dbReference type="NCBI Taxonomy" id="45657"/>
    <lineage>
        <taxon>Bacteria</taxon>
        <taxon>Pseudomonadati</taxon>
        <taxon>Thermodesulfobacteriota</taxon>
        <taxon>Desulfobacteria</taxon>
        <taxon>Desulfobacterales</taxon>
        <taxon>Desulfococcaceae</taxon>
        <taxon>Desulfonema</taxon>
    </lineage>
</organism>
<dbReference type="Proteomes" id="UP000288096">
    <property type="component" value="Unassembled WGS sequence"/>
</dbReference>
<dbReference type="InterPro" id="IPR049811">
    <property type="entry name" value="MJ1673-like_dom"/>
</dbReference>
<proteinExistence type="predicted"/>
<dbReference type="RefSeq" id="WP_124330249.1">
    <property type="nucleotide sequence ID" value="NZ_BEXT01000001.1"/>
</dbReference>
<dbReference type="EMBL" id="BEXT01000001">
    <property type="protein sequence ID" value="GBC63133.1"/>
    <property type="molecule type" value="Genomic_DNA"/>
</dbReference>
<evidence type="ECO:0000313" key="1">
    <source>
        <dbReference type="EMBL" id="GBC63133.1"/>
    </source>
</evidence>
<protein>
    <recommendedName>
        <fullName evidence="3">CRISPR-associated protein</fullName>
    </recommendedName>
</protein>
<reference evidence="2" key="2">
    <citation type="submission" date="2019-01" db="EMBL/GenBank/DDBJ databases">
        <title>Genome sequence of Desulfonema ishimotonii strain Tokyo 01.</title>
        <authorList>
            <person name="Fukui M."/>
        </authorList>
    </citation>
    <scope>NUCLEOTIDE SEQUENCE [LARGE SCALE GENOMIC DNA]</scope>
    <source>
        <strain evidence="2">Tokyo 01</strain>
    </source>
</reference>
<keyword evidence="2" id="KW-1185">Reference proteome</keyword>
<dbReference type="OrthoDB" id="9811802at2"/>
<evidence type="ECO:0008006" key="3">
    <source>
        <dbReference type="Google" id="ProtNLM"/>
    </source>
</evidence>
<name>A0A401G1R8_9BACT</name>
<evidence type="ECO:0000313" key="2">
    <source>
        <dbReference type="Proteomes" id="UP000288096"/>
    </source>
</evidence>